<dbReference type="Proteomes" id="UP000310334">
    <property type="component" value="Unassembled WGS sequence"/>
</dbReference>
<evidence type="ECO:0000313" key="2">
    <source>
        <dbReference type="Proteomes" id="UP000310334"/>
    </source>
</evidence>
<protein>
    <submittedName>
        <fullName evidence="1">Sigma-w pathway protein ysdB</fullName>
    </submittedName>
</protein>
<name>A0A4S4C425_9BACI</name>
<comment type="caution">
    <text evidence="1">The sequence shown here is derived from an EMBL/GenBank/DDBJ whole genome shotgun (WGS) entry which is preliminary data.</text>
</comment>
<dbReference type="OrthoDB" id="2735026at2"/>
<dbReference type="EMBL" id="SSNT01000003">
    <property type="protein sequence ID" value="THF81907.1"/>
    <property type="molecule type" value="Genomic_DNA"/>
</dbReference>
<gene>
    <name evidence="1" type="ORF">E6W99_04470</name>
</gene>
<accession>A0A4S4C425</accession>
<proteinExistence type="predicted"/>
<dbReference type="AlphaFoldDB" id="A0A4S4C425"/>
<organism evidence="1 2">
    <name type="scientific">Metabacillus sediminilitoris</name>
    <dbReference type="NCBI Taxonomy" id="2567941"/>
    <lineage>
        <taxon>Bacteria</taxon>
        <taxon>Bacillati</taxon>
        <taxon>Bacillota</taxon>
        <taxon>Bacilli</taxon>
        <taxon>Bacillales</taxon>
        <taxon>Bacillaceae</taxon>
        <taxon>Metabacillus</taxon>
    </lineage>
</organism>
<sequence length="131" mass="15449">MIVLFLRILLIALIIFLVYSGFKYLFNPKRKLELAHEQKQFYFLDDHANVRKNFSLTHKGVLFEGEKYLGTTTNAFEVVSIFIWAESMSTLKGLTVEDFTYIEDQIKHRYPFAKVEWKSPIKELLSKKQGH</sequence>
<evidence type="ECO:0000313" key="1">
    <source>
        <dbReference type="EMBL" id="THF81907.1"/>
    </source>
</evidence>
<reference evidence="1 2" key="1">
    <citation type="submission" date="2019-04" db="EMBL/GenBank/DDBJ databases">
        <title>Bacillus sediminilitoris sp. nov., isolated from a tidal flat sediment on the East China Sea.</title>
        <authorList>
            <person name="Wei Y."/>
            <person name="Mao H."/>
            <person name="Fang J."/>
        </authorList>
    </citation>
    <scope>NUCLEOTIDE SEQUENCE [LARGE SCALE GENOMIC DNA]</scope>
    <source>
        <strain evidence="1 2">DSL-17</strain>
    </source>
</reference>
<keyword evidence="2" id="KW-1185">Reference proteome</keyword>
<dbReference type="RefSeq" id="WP_136351993.1">
    <property type="nucleotide sequence ID" value="NZ_CP046266.1"/>
</dbReference>